<sequence>MYGEGFPTRSPILVILFHQCTCLFYGPDVVIAIIRRLIISWSDESIAIAWGGPQCGVRGE</sequence>
<dbReference type="InParanoid" id="A0A0C3F7C9"/>
<evidence type="ECO:0000313" key="1">
    <source>
        <dbReference type="EMBL" id="KIM75741.1"/>
    </source>
</evidence>
<dbReference type="EMBL" id="KN833043">
    <property type="protein sequence ID" value="KIM75741.1"/>
    <property type="molecule type" value="Genomic_DNA"/>
</dbReference>
<accession>A0A0C3F7C9</accession>
<protein>
    <submittedName>
        <fullName evidence="1">Uncharacterized protein</fullName>
    </submittedName>
</protein>
<reference evidence="2" key="2">
    <citation type="submission" date="2015-01" db="EMBL/GenBank/DDBJ databases">
        <title>Evolutionary Origins and Diversification of the Mycorrhizal Mutualists.</title>
        <authorList>
            <consortium name="DOE Joint Genome Institute"/>
            <consortium name="Mycorrhizal Genomics Consortium"/>
            <person name="Kohler A."/>
            <person name="Kuo A."/>
            <person name="Nagy L.G."/>
            <person name="Floudas D."/>
            <person name="Copeland A."/>
            <person name="Barry K.W."/>
            <person name="Cichocki N."/>
            <person name="Veneault-Fourrey C."/>
            <person name="LaButti K."/>
            <person name="Lindquist E.A."/>
            <person name="Lipzen A."/>
            <person name="Lundell T."/>
            <person name="Morin E."/>
            <person name="Murat C."/>
            <person name="Riley R."/>
            <person name="Ohm R."/>
            <person name="Sun H."/>
            <person name="Tunlid A."/>
            <person name="Henrissat B."/>
            <person name="Grigoriev I.V."/>
            <person name="Hibbett D.S."/>
            <person name="Martin F."/>
        </authorList>
    </citation>
    <scope>NUCLEOTIDE SEQUENCE [LARGE SCALE GENOMIC DNA]</scope>
    <source>
        <strain evidence="2">F 1598</strain>
    </source>
</reference>
<dbReference type="Proteomes" id="UP000054166">
    <property type="component" value="Unassembled WGS sequence"/>
</dbReference>
<name>A0A0C3F7C9_PILCF</name>
<dbReference type="HOGENOM" id="CLU_2942632_0_0_1"/>
<dbReference type="AlphaFoldDB" id="A0A0C3F7C9"/>
<reference evidence="1 2" key="1">
    <citation type="submission" date="2014-04" db="EMBL/GenBank/DDBJ databases">
        <authorList>
            <consortium name="DOE Joint Genome Institute"/>
            <person name="Kuo A."/>
            <person name="Tarkka M."/>
            <person name="Buscot F."/>
            <person name="Kohler A."/>
            <person name="Nagy L.G."/>
            <person name="Floudas D."/>
            <person name="Copeland A."/>
            <person name="Barry K.W."/>
            <person name="Cichocki N."/>
            <person name="Veneault-Fourrey C."/>
            <person name="LaButti K."/>
            <person name="Lindquist E.A."/>
            <person name="Lipzen A."/>
            <person name="Lundell T."/>
            <person name="Morin E."/>
            <person name="Murat C."/>
            <person name="Sun H."/>
            <person name="Tunlid A."/>
            <person name="Henrissat B."/>
            <person name="Grigoriev I.V."/>
            <person name="Hibbett D.S."/>
            <person name="Martin F."/>
            <person name="Nordberg H.P."/>
            <person name="Cantor M.N."/>
            <person name="Hua S.X."/>
        </authorList>
    </citation>
    <scope>NUCLEOTIDE SEQUENCE [LARGE SCALE GENOMIC DNA]</scope>
    <source>
        <strain evidence="1 2">F 1598</strain>
    </source>
</reference>
<keyword evidence="2" id="KW-1185">Reference proteome</keyword>
<proteinExistence type="predicted"/>
<organism evidence="1 2">
    <name type="scientific">Piloderma croceum (strain F 1598)</name>
    <dbReference type="NCBI Taxonomy" id="765440"/>
    <lineage>
        <taxon>Eukaryota</taxon>
        <taxon>Fungi</taxon>
        <taxon>Dikarya</taxon>
        <taxon>Basidiomycota</taxon>
        <taxon>Agaricomycotina</taxon>
        <taxon>Agaricomycetes</taxon>
        <taxon>Agaricomycetidae</taxon>
        <taxon>Atheliales</taxon>
        <taxon>Atheliaceae</taxon>
        <taxon>Piloderma</taxon>
    </lineage>
</organism>
<evidence type="ECO:0000313" key="2">
    <source>
        <dbReference type="Proteomes" id="UP000054166"/>
    </source>
</evidence>
<gene>
    <name evidence="1" type="ORF">PILCRDRAFT_827032</name>
</gene>